<keyword evidence="2 3" id="KW-0143">Chaperone</keyword>
<evidence type="ECO:0000256" key="3">
    <source>
        <dbReference type="HAMAP-Rule" id="MF_01151"/>
    </source>
</evidence>
<dbReference type="CDD" id="cd00446">
    <property type="entry name" value="GrpE"/>
    <property type="match status" value="1"/>
</dbReference>
<keyword evidence="3" id="KW-0963">Cytoplasm</keyword>
<protein>
    <recommendedName>
        <fullName evidence="3 4">Protein GrpE</fullName>
    </recommendedName>
    <alternativeName>
        <fullName evidence="3">HSP-70 cofactor</fullName>
    </alternativeName>
</protein>
<dbReference type="HAMAP" id="MF_01151">
    <property type="entry name" value="GrpE"/>
    <property type="match status" value="1"/>
</dbReference>
<sequence>MEDDLKKTTAENPAAEEQAEKQSAPEAETSADAEQRKIDELTAQYQQMRELAARAQADGINYRNWAEREMKRLKAYGSERAILAMLPVFDNLERALDSAEADPASIKEGVRMVRQQFADALKDLGVTELDPAGKPFSPAEHDAMGMVPVSDKSQDGLVHTVVRKGFQMAEKVIRPALVMVARYAENKPEGNGEQQ</sequence>
<dbReference type="PANTHER" id="PTHR21237:SF23">
    <property type="entry name" value="GRPE PROTEIN HOMOLOG, MITOCHONDRIAL"/>
    <property type="match status" value="1"/>
</dbReference>
<comment type="similarity">
    <text evidence="1 3 5">Belongs to the GrpE family.</text>
</comment>
<evidence type="ECO:0000313" key="8">
    <source>
        <dbReference type="Proteomes" id="UP000006462"/>
    </source>
</evidence>
<evidence type="ECO:0000256" key="4">
    <source>
        <dbReference type="RuleBase" id="RU000639"/>
    </source>
</evidence>
<proteinExistence type="inferred from homology"/>
<accession>A0ABP2HVB4</accession>
<dbReference type="InterPro" id="IPR000740">
    <property type="entry name" value="GrpE"/>
</dbReference>
<keyword evidence="3 4" id="KW-0346">Stress response</keyword>
<comment type="function">
    <text evidence="3 4">Participates actively in the response to hyperosmotic and heat shock by preventing the aggregation of stress-denatured proteins, in association with DnaK and GrpE. It is the nucleotide exchange factor for DnaK and may function as a thermosensor. Unfolded proteins bind initially to DnaJ; upon interaction with the DnaJ-bound protein, DnaK hydrolyzes its bound ATP, resulting in the formation of a stable complex. GrpE releases ADP from DnaK; ATP binding to DnaK triggers the release of the substrate protein, thus completing the reaction cycle. Several rounds of ATP-dependent interactions between DnaJ, DnaK and GrpE are required for fully efficient folding.</text>
</comment>
<dbReference type="RefSeq" id="WP_009165199.1">
    <property type="nucleotide sequence ID" value="NZ_ADFP01000084.1"/>
</dbReference>
<evidence type="ECO:0000313" key="7">
    <source>
        <dbReference type="EMBL" id="EFB90385.1"/>
    </source>
</evidence>
<dbReference type="PRINTS" id="PR00773">
    <property type="entry name" value="GRPEPROTEIN"/>
</dbReference>
<evidence type="ECO:0000256" key="2">
    <source>
        <dbReference type="ARBA" id="ARBA00023186"/>
    </source>
</evidence>
<dbReference type="InterPro" id="IPR013805">
    <property type="entry name" value="GrpE_CC"/>
</dbReference>
<dbReference type="Gene3D" id="3.90.20.20">
    <property type="match status" value="1"/>
</dbReference>
<dbReference type="SUPFAM" id="SSF58014">
    <property type="entry name" value="Coiled-coil domain of nucleotide exchange factor GrpE"/>
    <property type="match status" value="1"/>
</dbReference>
<name>A0ABP2HVB4_9BACT</name>
<gene>
    <name evidence="3 7" type="primary">grpE</name>
    <name evidence="7" type="ORF">HMPREF7215_2275</name>
</gene>
<comment type="subcellular location">
    <subcellularLocation>
        <location evidence="3">Cytoplasm</location>
    </subcellularLocation>
</comment>
<dbReference type="Proteomes" id="UP000006462">
    <property type="component" value="Unassembled WGS sequence"/>
</dbReference>
<dbReference type="SUPFAM" id="SSF51064">
    <property type="entry name" value="Head domain of nucleotide exchange factor GrpE"/>
    <property type="match status" value="1"/>
</dbReference>
<evidence type="ECO:0000256" key="1">
    <source>
        <dbReference type="ARBA" id="ARBA00009054"/>
    </source>
</evidence>
<evidence type="ECO:0000256" key="6">
    <source>
        <dbReference type="SAM" id="MobiDB-lite"/>
    </source>
</evidence>
<organism evidence="7 8">
    <name type="scientific">Pyramidobacter piscolens W5455</name>
    <dbReference type="NCBI Taxonomy" id="352165"/>
    <lineage>
        <taxon>Bacteria</taxon>
        <taxon>Thermotogati</taxon>
        <taxon>Synergistota</taxon>
        <taxon>Synergistia</taxon>
        <taxon>Synergistales</taxon>
        <taxon>Dethiosulfovibrionaceae</taxon>
        <taxon>Pyramidobacter</taxon>
    </lineage>
</organism>
<evidence type="ECO:0000256" key="5">
    <source>
        <dbReference type="RuleBase" id="RU004478"/>
    </source>
</evidence>
<dbReference type="InterPro" id="IPR009012">
    <property type="entry name" value="GrpE_head"/>
</dbReference>
<reference evidence="7 8" key="1">
    <citation type="submission" date="2009-12" db="EMBL/GenBank/DDBJ databases">
        <authorList>
            <person name="Shrivastava S."/>
            <person name="Madupu R."/>
            <person name="Durkin A.S."/>
            <person name="Torralba M."/>
            <person name="Methe B."/>
            <person name="Sutton G.G."/>
            <person name="Strausberg R.L."/>
            <person name="Nelson K.E."/>
        </authorList>
    </citation>
    <scope>NUCLEOTIDE SEQUENCE [LARGE SCALE GENOMIC DNA]</scope>
    <source>
        <strain evidence="7 8">W5455</strain>
    </source>
</reference>
<feature type="region of interest" description="Disordered" evidence="6">
    <location>
        <begin position="1"/>
        <end position="37"/>
    </location>
</feature>
<dbReference type="Gene3D" id="2.30.22.10">
    <property type="entry name" value="Head domain of nucleotide exchange factor GrpE"/>
    <property type="match status" value="1"/>
</dbReference>
<keyword evidence="8" id="KW-1185">Reference proteome</keyword>
<comment type="subunit">
    <text evidence="3">Homodimer.</text>
</comment>
<dbReference type="Pfam" id="PF01025">
    <property type="entry name" value="GrpE"/>
    <property type="match status" value="1"/>
</dbReference>
<dbReference type="PANTHER" id="PTHR21237">
    <property type="entry name" value="GRPE PROTEIN"/>
    <property type="match status" value="1"/>
</dbReference>
<dbReference type="EMBL" id="ADFP01000084">
    <property type="protein sequence ID" value="EFB90385.1"/>
    <property type="molecule type" value="Genomic_DNA"/>
</dbReference>
<dbReference type="PROSITE" id="PS01071">
    <property type="entry name" value="GRPE"/>
    <property type="match status" value="1"/>
</dbReference>
<comment type="caution">
    <text evidence="7">The sequence shown here is derived from an EMBL/GenBank/DDBJ whole genome shotgun (WGS) entry which is preliminary data.</text>
</comment>